<feature type="domain" description="SH3b" evidence="4">
    <location>
        <begin position="658"/>
        <end position="720"/>
    </location>
</feature>
<dbReference type="Pfam" id="PF01520">
    <property type="entry name" value="Amidase_3"/>
    <property type="match status" value="1"/>
</dbReference>
<dbReference type="Gene3D" id="3.40.630.40">
    <property type="entry name" value="Zn-dependent exopeptidases"/>
    <property type="match status" value="1"/>
</dbReference>
<dbReference type="InterPro" id="IPR052354">
    <property type="entry name" value="Cell_Wall_Dynamics_Protein"/>
</dbReference>
<evidence type="ECO:0000256" key="3">
    <source>
        <dbReference type="SAM" id="Phobius"/>
    </source>
</evidence>
<dbReference type="PANTHER" id="PTHR34408">
    <property type="entry name" value="FAMILY PROTEIN, PUTATIVE-RELATED"/>
    <property type="match status" value="1"/>
</dbReference>
<dbReference type="Gene3D" id="2.30.30.40">
    <property type="entry name" value="SH3 Domains"/>
    <property type="match status" value="8"/>
</dbReference>
<dbReference type="SMART" id="SM00287">
    <property type="entry name" value="SH3b"/>
    <property type="match status" value="8"/>
</dbReference>
<dbReference type="PANTHER" id="PTHR34408:SF1">
    <property type="entry name" value="GLYCOSYL HYDROLASE FAMILY 19 DOMAIN-CONTAINING PROTEIN HI_1415"/>
    <property type="match status" value="1"/>
</dbReference>
<keyword evidence="3" id="KW-0812">Transmembrane</keyword>
<organism evidence="5 6">
    <name type="scientific">Paraclostridium sordellii</name>
    <name type="common">Clostridium sordellii</name>
    <dbReference type="NCBI Taxonomy" id="1505"/>
    <lineage>
        <taxon>Bacteria</taxon>
        <taxon>Bacillati</taxon>
        <taxon>Bacillota</taxon>
        <taxon>Clostridia</taxon>
        <taxon>Peptostreptococcales</taxon>
        <taxon>Peptostreptococcaceae</taxon>
        <taxon>Paraclostridium</taxon>
    </lineage>
</organism>
<feature type="domain" description="SH3b" evidence="4">
    <location>
        <begin position="506"/>
        <end position="568"/>
    </location>
</feature>
<dbReference type="GO" id="GO:0071555">
    <property type="term" value="P:cell wall organization"/>
    <property type="evidence" value="ECO:0007669"/>
    <property type="project" value="UniProtKB-KW"/>
</dbReference>
<evidence type="ECO:0000256" key="2">
    <source>
        <dbReference type="ARBA" id="ARBA00023316"/>
    </source>
</evidence>
<dbReference type="Proteomes" id="UP000049127">
    <property type="component" value="Unassembled WGS sequence"/>
</dbReference>
<reference evidence="5 6" key="1">
    <citation type="submission" date="2015-01" db="EMBL/GenBank/DDBJ databases">
        <authorList>
            <person name="Aslett A.Martin."/>
            <person name="De Silva Nishadi"/>
        </authorList>
    </citation>
    <scope>NUCLEOTIDE SEQUENCE [LARGE SCALE GENOMIC DNA]</scope>
    <source>
        <strain evidence="5 6">R28058</strain>
    </source>
</reference>
<protein>
    <submittedName>
        <fullName evidence="5">Surface protein</fullName>
        <ecNumber evidence="5">3.5.1.28</ecNumber>
    </submittedName>
</protein>
<dbReference type="AlphaFoldDB" id="A0A0C7QU37"/>
<dbReference type="InterPro" id="IPR002508">
    <property type="entry name" value="MurNAc-LAA_cat"/>
</dbReference>
<dbReference type="SMART" id="SM00646">
    <property type="entry name" value="Ami_3"/>
    <property type="match status" value="1"/>
</dbReference>
<evidence type="ECO:0000313" key="5">
    <source>
        <dbReference type="EMBL" id="CEQ04147.1"/>
    </source>
</evidence>
<feature type="domain" description="SH3b" evidence="4">
    <location>
        <begin position="354"/>
        <end position="416"/>
    </location>
</feature>
<accession>A0A0C7QU37</accession>
<gene>
    <name evidence="5" type="primary">lytC_2</name>
    <name evidence="5" type="ORF">R28058_18801</name>
</gene>
<dbReference type="SUPFAM" id="SSF53187">
    <property type="entry name" value="Zn-dependent exopeptidases"/>
    <property type="match status" value="1"/>
</dbReference>
<feature type="domain" description="SH3b" evidence="4">
    <location>
        <begin position="879"/>
        <end position="940"/>
    </location>
</feature>
<keyword evidence="3" id="KW-0472">Membrane</keyword>
<sequence length="940" mass="103284">MVKYRIFKNMAKYRILTTVEETEKLSKRSDKFTKYIAAFGIISATTVANVVPVGASPKDEAEFSTVMDKYNAEDIVVENGASLRKGEALDLPDNQNLETLDNETVSIENGVVKPTGYGTVHLSQEINGKAHVTELYVPSETRRYNFASTPKSNRNYYKVFIDPGHGGQDSGAVGNGKHEDELNLAIARKVEQKLKSKGIEVKMSRYNDEFISLSDRAKMANQYAPDVFISIHHNSSDLMSANGIETYYHTRKGEYSNYAQNIQNSAINETGARNRGIKSANFAVLRETNMPSALVESGFITNPTESANLTNSNYKEKLANGIVNGIEIYLKDNIKIDEPGTGIINNYYNDQNYFNTGKITADRLNIRSGYGTNYLVIGTLTNGSKVEIVGSQNGWYKIKYNGGYGYISGDYVKIDGQSKPDIKPEELVVKNTGVVNAAILNVRNGYGVNYQKIGILTNGSKVEIVGSQNGWYKIKYNGGYGYISIDYVKVDGESKIDIKPEELVVKNTGVVNATTLNVRNGCGANYQKIGTLINGSKVEIVESQNGWYKIKYNGGYGYISGDYVKIDGENKSDIKPEEPVVKNTGVVNATTLNVRNGCGVNYQKIGILINGSKIEIVESQNGWYKIKYNGGYGYISGDYVKIDGKNKSDIKPEDPVVKNTGVVNATTLNVRNGCGANHQKIGTLINGSKVEIVESQNGWYKIKYNGGYGYISGDYVKIDGKNKSDIKPEEPVVKNTGVVNATTLNVRNGCGANHQKMGTLTNGSKVEIVESQNGWYKIKYNGGYGYITGDYVKIDGEQQSDSKAQEPNVMSIGTITADRLNVRSGYGTNHFVTGTLTNGSKVEIVESQNGWHKIKYNGTYGYIYGQFVNKSDNKVSSNTKVGTVNATILNVRNGYGINNKKIGILTNGSKVEIVESQNGWYKIKYNGNYGYISGDFIKIG</sequence>
<dbReference type="CDD" id="cd02696">
    <property type="entry name" value="MurNAc-LAA"/>
    <property type="match status" value="1"/>
</dbReference>
<feature type="domain" description="SH3b" evidence="4">
    <location>
        <begin position="734"/>
        <end position="796"/>
    </location>
</feature>
<dbReference type="EC" id="3.5.1.28" evidence="5"/>
<feature type="domain" description="SH3b" evidence="4">
    <location>
        <begin position="430"/>
        <end position="492"/>
    </location>
</feature>
<dbReference type="EMBL" id="CEKZ01000003">
    <property type="protein sequence ID" value="CEQ04147.1"/>
    <property type="molecule type" value="Genomic_DNA"/>
</dbReference>
<feature type="domain" description="SH3b" evidence="4">
    <location>
        <begin position="582"/>
        <end position="644"/>
    </location>
</feature>
<dbReference type="InterPro" id="IPR003646">
    <property type="entry name" value="SH3-like_bac-type"/>
</dbReference>
<evidence type="ECO:0000256" key="1">
    <source>
        <dbReference type="ARBA" id="ARBA00022801"/>
    </source>
</evidence>
<dbReference type="OrthoDB" id="3268660at2"/>
<dbReference type="GO" id="GO:0009253">
    <property type="term" value="P:peptidoglycan catabolic process"/>
    <property type="evidence" value="ECO:0007669"/>
    <property type="project" value="InterPro"/>
</dbReference>
<dbReference type="PROSITE" id="PS51781">
    <property type="entry name" value="SH3B"/>
    <property type="match status" value="8"/>
</dbReference>
<keyword evidence="3" id="KW-1133">Transmembrane helix</keyword>
<name>A0A0C7QU37_PARSO</name>
<keyword evidence="2" id="KW-0961">Cell wall biogenesis/degradation</keyword>
<evidence type="ECO:0000259" key="4">
    <source>
        <dbReference type="PROSITE" id="PS51781"/>
    </source>
</evidence>
<feature type="transmembrane region" description="Helical" evidence="3">
    <location>
        <begin position="35"/>
        <end position="55"/>
    </location>
</feature>
<dbReference type="Pfam" id="PF08239">
    <property type="entry name" value="SH3_3"/>
    <property type="match status" value="8"/>
</dbReference>
<keyword evidence="1 5" id="KW-0378">Hydrolase</keyword>
<dbReference type="GO" id="GO:0008745">
    <property type="term" value="F:N-acetylmuramoyl-L-alanine amidase activity"/>
    <property type="evidence" value="ECO:0007669"/>
    <property type="project" value="UniProtKB-EC"/>
</dbReference>
<evidence type="ECO:0000313" key="6">
    <source>
        <dbReference type="Proteomes" id="UP000049127"/>
    </source>
</evidence>
<feature type="domain" description="SH3b" evidence="4">
    <location>
        <begin position="810"/>
        <end position="872"/>
    </location>
</feature>
<proteinExistence type="predicted"/>